<organism evidence="4 5">
    <name type="scientific">Pseudonocardia cypriaca</name>
    <dbReference type="NCBI Taxonomy" id="882449"/>
    <lineage>
        <taxon>Bacteria</taxon>
        <taxon>Bacillati</taxon>
        <taxon>Actinomycetota</taxon>
        <taxon>Actinomycetes</taxon>
        <taxon>Pseudonocardiales</taxon>
        <taxon>Pseudonocardiaceae</taxon>
        <taxon>Pseudonocardia</taxon>
    </lineage>
</organism>
<gene>
    <name evidence="4" type="ORF">FB388_1581</name>
</gene>
<evidence type="ECO:0000313" key="5">
    <source>
        <dbReference type="Proteomes" id="UP000319818"/>
    </source>
</evidence>
<dbReference type="InterPro" id="IPR027383">
    <property type="entry name" value="Znf_put"/>
</dbReference>
<protein>
    <submittedName>
        <fullName evidence="4">Putative zinc finger protein</fullName>
    </submittedName>
</protein>
<comment type="caution">
    <text evidence="4">The sequence shown here is derived from an EMBL/GenBank/DDBJ whole genome shotgun (WGS) entry which is preliminary data.</text>
</comment>
<dbReference type="Proteomes" id="UP000319818">
    <property type="component" value="Unassembled WGS sequence"/>
</dbReference>
<dbReference type="EMBL" id="VFPH01000001">
    <property type="protein sequence ID" value="TQM44219.1"/>
    <property type="molecule type" value="Genomic_DNA"/>
</dbReference>
<proteinExistence type="predicted"/>
<keyword evidence="5" id="KW-1185">Reference proteome</keyword>
<accession>A0A543GDQ9</accession>
<evidence type="ECO:0000256" key="1">
    <source>
        <dbReference type="ARBA" id="ARBA00023015"/>
    </source>
</evidence>
<keyword evidence="1" id="KW-0805">Transcription regulation</keyword>
<dbReference type="Pfam" id="PF13490">
    <property type="entry name" value="zf-HC2"/>
    <property type="match status" value="1"/>
</dbReference>
<reference evidence="4 5" key="1">
    <citation type="submission" date="2019-06" db="EMBL/GenBank/DDBJ databases">
        <title>Sequencing the genomes of 1000 actinobacteria strains.</title>
        <authorList>
            <person name="Klenk H.-P."/>
        </authorList>
    </citation>
    <scope>NUCLEOTIDE SEQUENCE [LARGE SCALE GENOMIC DNA]</scope>
    <source>
        <strain evidence="4 5">DSM 45511</strain>
    </source>
</reference>
<dbReference type="AlphaFoldDB" id="A0A543GDQ9"/>
<name>A0A543GDQ9_9PSEU</name>
<evidence type="ECO:0000256" key="2">
    <source>
        <dbReference type="ARBA" id="ARBA00023163"/>
    </source>
</evidence>
<evidence type="ECO:0000313" key="4">
    <source>
        <dbReference type="EMBL" id="TQM44219.1"/>
    </source>
</evidence>
<feature type="domain" description="Putative zinc-finger" evidence="3">
    <location>
        <begin position="19"/>
        <end position="52"/>
    </location>
</feature>
<dbReference type="InterPro" id="IPR041916">
    <property type="entry name" value="Anti_sigma_zinc_sf"/>
</dbReference>
<evidence type="ECO:0000259" key="3">
    <source>
        <dbReference type="Pfam" id="PF13490"/>
    </source>
</evidence>
<keyword evidence="2" id="KW-0804">Transcription</keyword>
<sequence>MGLAGGLRGDTGPVDELACRDLVERVTDYLEGVLGPEETERVNRHLAGCDGCTAYVEQVRASVRASGALPAEVPSAQAEARLLDIFRTWTAERQGR</sequence>
<dbReference type="Gene3D" id="1.10.10.1320">
    <property type="entry name" value="Anti-sigma factor, zinc-finger domain"/>
    <property type="match status" value="1"/>
</dbReference>